<evidence type="ECO:0000313" key="2">
    <source>
        <dbReference type="Proteomes" id="UP001487740"/>
    </source>
</evidence>
<dbReference type="PROSITE" id="PS50292">
    <property type="entry name" value="PEROXIDASE_3"/>
    <property type="match status" value="1"/>
</dbReference>
<dbReference type="InterPro" id="IPR037120">
    <property type="entry name" value="Haem_peroxidase_sf_animal"/>
</dbReference>
<reference evidence="1 2" key="1">
    <citation type="submission" date="2023-03" db="EMBL/GenBank/DDBJ databases">
        <title>High-quality genome of Scylla paramamosain provides insights in environmental adaptation.</title>
        <authorList>
            <person name="Zhang L."/>
        </authorList>
    </citation>
    <scope>NUCLEOTIDE SEQUENCE [LARGE SCALE GENOMIC DNA]</scope>
    <source>
        <strain evidence="1">LZ_2023a</strain>
        <tissue evidence="1">Muscle</tissue>
    </source>
</reference>
<keyword evidence="2" id="KW-1185">Reference proteome</keyword>
<protein>
    <submittedName>
        <fullName evidence="1">Uncharacterized protein</fullName>
    </submittedName>
</protein>
<dbReference type="EMBL" id="JARAKH010000059">
    <property type="protein sequence ID" value="KAK8375201.1"/>
    <property type="molecule type" value="Genomic_DNA"/>
</dbReference>
<dbReference type="Gene3D" id="1.10.640.10">
    <property type="entry name" value="Haem peroxidase domain superfamily, animal type"/>
    <property type="match status" value="1"/>
</dbReference>
<dbReference type="AlphaFoldDB" id="A0AAW0SK98"/>
<name>A0AAW0SK98_SCYPA</name>
<proteinExistence type="predicted"/>
<dbReference type="Proteomes" id="UP001487740">
    <property type="component" value="Unassembled WGS sequence"/>
</dbReference>
<sequence>MEVKLTSRNHTHALYPVLEEVNENGRQLRFQGLYTYRRRFSMQPFTSFLDLAGDPKLAADLEHFCRDIEAVEYYVSLVTARPGPSVTLPSTVSLGGPWSVKGLVAAHLQP</sequence>
<dbReference type="GO" id="GO:0004601">
    <property type="term" value="F:peroxidase activity"/>
    <property type="evidence" value="ECO:0007669"/>
    <property type="project" value="InterPro"/>
</dbReference>
<evidence type="ECO:0000313" key="1">
    <source>
        <dbReference type="EMBL" id="KAK8375201.1"/>
    </source>
</evidence>
<comment type="caution">
    <text evidence="1">The sequence shown here is derived from an EMBL/GenBank/DDBJ whole genome shotgun (WGS) entry which is preliminary data.</text>
</comment>
<gene>
    <name evidence="1" type="ORF">O3P69_015672</name>
</gene>
<dbReference type="GO" id="GO:0020037">
    <property type="term" value="F:heme binding"/>
    <property type="evidence" value="ECO:0007669"/>
    <property type="project" value="InterPro"/>
</dbReference>
<dbReference type="GO" id="GO:0006979">
    <property type="term" value="P:response to oxidative stress"/>
    <property type="evidence" value="ECO:0007669"/>
    <property type="project" value="InterPro"/>
</dbReference>
<dbReference type="SUPFAM" id="SSF48113">
    <property type="entry name" value="Heme-dependent peroxidases"/>
    <property type="match status" value="1"/>
</dbReference>
<organism evidence="1 2">
    <name type="scientific">Scylla paramamosain</name>
    <name type="common">Mud crab</name>
    <dbReference type="NCBI Taxonomy" id="85552"/>
    <lineage>
        <taxon>Eukaryota</taxon>
        <taxon>Metazoa</taxon>
        <taxon>Ecdysozoa</taxon>
        <taxon>Arthropoda</taxon>
        <taxon>Crustacea</taxon>
        <taxon>Multicrustacea</taxon>
        <taxon>Malacostraca</taxon>
        <taxon>Eumalacostraca</taxon>
        <taxon>Eucarida</taxon>
        <taxon>Decapoda</taxon>
        <taxon>Pleocyemata</taxon>
        <taxon>Brachyura</taxon>
        <taxon>Eubrachyura</taxon>
        <taxon>Portunoidea</taxon>
        <taxon>Portunidae</taxon>
        <taxon>Portuninae</taxon>
        <taxon>Scylla</taxon>
    </lineage>
</organism>
<dbReference type="InterPro" id="IPR019791">
    <property type="entry name" value="Haem_peroxidase_animal"/>
</dbReference>
<dbReference type="InterPro" id="IPR010255">
    <property type="entry name" value="Haem_peroxidase_sf"/>
</dbReference>
<accession>A0AAW0SK98</accession>